<evidence type="ECO:0000256" key="6">
    <source>
        <dbReference type="SAM" id="MobiDB-lite"/>
    </source>
</evidence>
<dbReference type="InterPro" id="IPR013325">
    <property type="entry name" value="RNA_pol_sigma_r2"/>
</dbReference>
<comment type="caution">
    <text evidence="8">The sequence shown here is derived from an EMBL/GenBank/DDBJ whole genome shotgun (WGS) entry which is preliminary data.</text>
</comment>
<feature type="domain" description="RNA polymerase sigma-70 region 2" evidence="7">
    <location>
        <begin position="19"/>
        <end position="86"/>
    </location>
</feature>
<keyword evidence="3" id="KW-0731">Sigma factor</keyword>
<dbReference type="Gene3D" id="1.10.10.10">
    <property type="entry name" value="Winged helix-like DNA-binding domain superfamily/Winged helix DNA-binding domain"/>
    <property type="match status" value="1"/>
</dbReference>
<dbReference type="InterPro" id="IPR039425">
    <property type="entry name" value="RNA_pol_sigma-70-like"/>
</dbReference>
<dbReference type="PANTHER" id="PTHR43133:SF8">
    <property type="entry name" value="RNA POLYMERASE SIGMA FACTOR HI_1459-RELATED"/>
    <property type="match status" value="1"/>
</dbReference>
<keyword evidence="4" id="KW-0238">DNA-binding</keyword>
<dbReference type="InterPro" id="IPR036388">
    <property type="entry name" value="WH-like_DNA-bd_sf"/>
</dbReference>
<name>A0ABW8LH46_9ACTN</name>
<dbReference type="InterPro" id="IPR013324">
    <property type="entry name" value="RNA_pol_sigma_r3/r4-like"/>
</dbReference>
<dbReference type="InterPro" id="IPR007627">
    <property type="entry name" value="RNA_pol_sigma70_r2"/>
</dbReference>
<evidence type="ECO:0000256" key="5">
    <source>
        <dbReference type="ARBA" id="ARBA00023163"/>
    </source>
</evidence>
<dbReference type="Gene3D" id="1.10.1740.10">
    <property type="match status" value="1"/>
</dbReference>
<comment type="similarity">
    <text evidence="1">Belongs to the sigma-70 factor family. ECF subfamily.</text>
</comment>
<organism evidence="8 9">
    <name type="scientific">Streptomyces milbemycinicus</name>
    <dbReference type="NCBI Taxonomy" id="476552"/>
    <lineage>
        <taxon>Bacteria</taxon>
        <taxon>Bacillati</taxon>
        <taxon>Actinomycetota</taxon>
        <taxon>Actinomycetes</taxon>
        <taxon>Kitasatosporales</taxon>
        <taxon>Streptomycetaceae</taxon>
        <taxon>Streptomyces</taxon>
    </lineage>
</organism>
<keyword evidence="2" id="KW-0805">Transcription regulation</keyword>
<evidence type="ECO:0000256" key="4">
    <source>
        <dbReference type="ARBA" id="ARBA00023125"/>
    </source>
</evidence>
<evidence type="ECO:0000313" key="9">
    <source>
        <dbReference type="Proteomes" id="UP001620295"/>
    </source>
</evidence>
<feature type="compositionally biased region" description="Basic and acidic residues" evidence="6">
    <location>
        <begin position="232"/>
        <end position="241"/>
    </location>
</feature>
<accession>A0ABW8LH46</accession>
<gene>
    <name evidence="8" type="ORF">ACI2L5_07910</name>
</gene>
<feature type="region of interest" description="Disordered" evidence="6">
    <location>
        <begin position="199"/>
        <end position="241"/>
    </location>
</feature>
<dbReference type="Proteomes" id="UP001620295">
    <property type="component" value="Unassembled WGS sequence"/>
</dbReference>
<evidence type="ECO:0000313" key="8">
    <source>
        <dbReference type="EMBL" id="MFK4264853.1"/>
    </source>
</evidence>
<dbReference type="SUPFAM" id="SSF88659">
    <property type="entry name" value="Sigma3 and sigma4 domains of RNA polymerase sigma factors"/>
    <property type="match status" value="1"/>
</dbReference>
<evidence type="ECO:0000256" key="2">
    <source>
        <dbReference type="ARBA" id="ARBA00023015"/>
    </source>
</evidence>
<dbReference type="InterPro" id="IPR014284">
    <property type="entry name" value="RNA_pol_sigma-70_dom"/>
</dbReference>
<dbReference type="PANTHER" id="PTHR43133">
    <property type="entry name" value="RNA POLYMERASE ECF-TYPE SIGMA FACTO"/>
    <property type="match status" value="1"/>
</dbReference>
<dbReference type="Pfam" id="PF04542">
    <property type="entry name" value="Sigma70_r2"/>
    <property type="match status" value="1"/>
</dbReference>
<proteinExistence type="inferred from homology"/>
<dbReference type="NCBIfam" id="TIGR02937">
    <property type="entry name" value="sigma70-ECF"/>
    <property type="match status" value="1"/>
</dbReference>
<keyword evidence="5" id="KW-0804">Transcription</keyword>
<evidence type="ECO:0000259" key="7">
    <source>
        <dbReference type="Pfam" id="PF04542"/>
    </source>
</evidence>
<dbReference type="EMBL" id="JBJDQH010000002">
    <property type="protein sequence ID" value="MFK4264853.1"/>
    <property type="molecule type" value="Genomic_DNA"/>
</dbReference>
<protein>
    <submittedName>
        <fullName evidence="8">RNA polymerase sigma factor</fullName>
    </submittedName>
</protein>
<dbReference type="SUPFAM" id="SSF88946">
    <property type="entry name" value="Sigma2 domain of RNA polymerase sigma factors"/>
    <property type="match status" value="1"/>
</dbReference>
<evidence type="ECO:0000256" key="3">
    <source>
        <dbReference type="ARBA" id="ARBA00023082"/>
    </source>
</evidence>
<keyword evidence="9" id="KW-1185">Reference proteome</keyword>
<sequence length="241" mass="26472">MNDLVDGCLAGDQDCWNQIVERYAPLIWAIARSHRLSPADCGDVSQATWLRVVQHLDKLRSPERLAQWISTSARRESLKHLEKSGRSVPVGGAEAFDRPEVAGELPEDVALARERDDEVLTAFCALSPKCQALLGLLVTDPPMSYDEISETLGMPRGSLGPVRARCLAHLKKLLQDQGRVHKSDTVLASRIRAAGLRAFAVSRRSTQEKHGPSGSRGPGPSGPPPRLPNPRRHQEGETRFL</sequence>
<dbReference type="RefSeq" id="WP_358640012.1">
    <property type="nucleotide sequence ID" value="NZ_JBFACG010000007.1"/>
</dbReference>
<reference evidence="8 9" key="1">
    <citation type="submission" date="2024-11" db="EMBL/GenBank/DDBJ databases">
        <title>The Natural Products Discovery Center: Release of the First 8490 Sequenced Strains for Exploring Actinobacteria Biosynthetic Diversity.</title>
        <authorList>
            <person name="Kalkreuter E."/>
            <person name="Kautsar S.A."/>
            <person name="Yang D."/>
            <person name="Bader C.D."/>
            <person name="Teijaro C.N."/>
            <person name="Fluegel L."/>
            <person name="Davis C.M."/>
            <person name="Simpson J.R."/>
            <person name="Lauterbach L."/>
            <person name="Steele A.D."/>
            <person name="Gui C."/>
            <person name="Meng S."/>
            <person name="Li G."/>
            <person name="Viehrig K."/>
            <person name="Ye F."/>
            <person name="Su P."/>
            <person name="Kiefer A.F."/>
            <person name="Nichols A."/>
            <person name="Cepeda A.J."/>
            <person name="Yan W."/>
            <person name="Fan B."/>
            <person name="Jiang Y."/>
            <person name="Adhikari A."/>
            <person name="Zheng C.-J."/>
            <person name="Schuster L."/>
            <person name="Cowan T.M."/>
            <person name="Smanski M.J."/>
            <person name="Chevrette M.G."/>
            <person name="De Carvalho L.P.S."/>
            <person name="Shen B."/>
        </authorList>
    </citation>
    <scope>NUCLEOTIDE SEQUENCE [LARGE SCALE GENOMIC DNA]</scope>
    <source>
        <strain evidence="8 9">NPDC020863</strain>
    </source>
</reference>
<evidence type="ECO:0000256" key="1">
    <source>
        <dbReference type="ARBA" id="ARBA00010641"/>
    </source>
</evidence>